<protein>
    <submittedName>
        <fullName evidence="1">Uncharacterized protein</fullName>
    </submittedName>
</protein>
<keyword evidence="2" id="KW-1185">Reference proteome</keyword>
<proteinExistence type="predicted"/>
<feature type="non-terminal residue" evidence="1">
    <location>
        <position position="221"/>
    </location>
</feature>
<evidence type="ECO:0000313" key="1">
    <source>
        <dbReference type="EMBL" id="MCI13679.1"/>
    </source>
</evidence>
<name>A0A392PQC1_9FABA</name>
<reference evidence="1 2" key="1">
    <citation type="journal article" date="2018" name="Front. Plant Sci.">
        <title>Red Clover (Trifolium pratense) and Zigzag Clover (T. medium) - A Picture of Genomic Similarities and Differences.</title>
        <authorList>
            <person name="Dluhosova J."/>
            <person name="Istvanek J."/>
            <person name="Nedelnik J."/>
            <person name="Repkova J."/>
        </authorList>
    </citation>
    <scope>NUCLEOTIDE SEQUENCE [LARGE SCALE GENOMIC DNA]</scope>
    <source>
        <strain evidence="2">cv. 10/8</strain>
        <tissue evidence="1">Leaf</tissue>
    </source>
</reference>
<dbReference type="EMBL" id="LXQA010089198">
    <property type="protein sequence ID" value="MCI13679.1"/>
    <property type="molecule type" value="Genomic_DNA"/>
</dbReference>
<accession>A0A392PQC1</accession>
<evidence type="ECO:0000313" key="2">
    <source>
        <dbReference type="Proteomes" id="UP000265520"/>
    </source>
</evidence>
<dbReference type="Proteomes" id="UP000265520">
    <property type="component" value="Unassembled WGS sequence"/>
</dbReference>
<organism evidence="1 2">
    <name type="scientific">Trifolium medium</name>
    <dbReference type="NCBI Taxonomy" id="97028"/>
    <lineage>
        <taxon>Eukaryota</taxon>
        <taxon>Viridiplantae</taxon>
        <taxon>Streptophyta</taxon>
        <taxon>Embryophyta</taxon>
        <taxon>Tracheophyta</taxon>
        <taxon>Spermatophyta</taxon>
        <taxon>Magnoliopsida</taxon>
        <taxon>eudicotyledons</taxon>
        <taxon>Gunneridae</taxon>
        <taxon>Pentapetalae</taxon>
        <taxon>rosids</taxon>
        <taxon>fabids</taxon>
        <taxon>Fabales</taxon>
        <taxon>Fabaceae</taxon>
        <taxon>Papilionoideae</taxon>
        <taxon>50 kb inversion clade</taxon>
        <taxon>NPAAA clade</taxon>
        <taxon>Hologalegina</taxon>
        <taxon>IRL clade</taxon>
        <taxon>Trifolieae</taxon>
        <taxon>Trifolium</taxon>
    </lineage>
</organism>
<sequence length="221" mass="25540">MCLINKLLFKVLIKSTVPRGGGEAHMSWIQRHILLMLIKEEQIHLPAYIFHHLCGTVEEGSLKLNCHIHYSRLLSELFFQAGLIKALEDINASEFLKKIFGEVMNASVLLHMRIKKNLNEIILSNNIFRVKSKRRIFVDKYPSIPKLNNLPVISEYINMYKESDRLTKESSKVLKKTLKISRKRKSQSISFSDLFLKKRSSKLVAYESSDGEVYDSEPKSS</sequence>
<comment type="caution">
    <text evidence="1">The sequence shown here is derived from an EMBL/GenBank/DDBJ whole genome shotgun (WGS) entry which is preliminary data.</text>
</comment>
<dbReference type="AlphaFoldDB" id="A0A392PQC1"/>